<evidence type="ECO:0000256" key="4">
    <source>
        <dbReference type="ARBA" id="ARBA00022679"/>
    </source>
</evidence>
<evidence type="ECO:0000256" key="12">
    <source>
        <dbReference type="SAM" id="Phobius"/>
    </source>
</evidence>
<name>A0A543J2X2_9ACTN</name>
<evidence type="ECO:0000256" key="9">
    <source>
        <dbReference type="ARBA" id="ARBA00022833"/>
    </source>
</evidence>
<reference evidence="14 15" key="1">
    <citation type="submission" date="2019-06" db="EMBL/GenBank/DDBJ databases">
        <title>Sequencing the genomes of 1000 actinobacteria strains.</title>
        <authorList>
            <person name="Klenk H.-P."/>
        </authorList>
    </citation>
    <scope>NUCLEOTIDE SEQUENCE [LARGE SCALE GENOMIC DNA]</scope>
    <source>
        <strain evidence="14 15">DSM 43186</strain>
    </source>
</reference>
<dbReference type="Proteomes" id="UP000319213">
    <property type="component" value="Unassembled WGS sequence"/>
</dbReference>
<dbReference type="Pfam" id="PF12483">
    <property type="entry name" value="GIDE"/>
    <property type="match status" value="1"/>
</dbReference>
<keyword evidence="9" id="KW-0862">Zinc</keyword>
<evidence type="ECO:0000313" key="14">
    <source>
        <dbReference type="EMBL" id="TQM77173.1"/>
    </source>
</evidence>
<evidence type="ECO:0000313" key="15">
    <source>
        <dbReference type="Proteomes" id="UP000319213"/>
    </source>
</evidence>
<dbReference type="GO" id="GO:0061630">
    <property type="term" value="F:ubiquitin protein ligase activity"/>
    <property type="evidence" value="ECO:0007669"/>
    <property type="project" value="UniProtKB-EC"/>
</dbReference>
<accession>A0A543J2X2</accession>
<feature type="domain" description="E3 Ubiquitin ligase MUL1-like" evidence="13">
    <location>
        <begin position="90"/>
        <end position="240"/>
    </location>
</feature>
<evidence type="ECO:0000256" key="3">
    <source>
        <dbReference type="ARBA" id="ARBA00012483"/>
    </source>
</evidence>
<keyword evidence="6" id="KW-0479">Metal-binding</keyword>
<sequence length="249" mass="27113">MTEVRIVLILVGVGLILWGAYMGYRRRVMAATPTIGAGDVALVADAGREVRVEVTGEAAPGPDGLLTAPLSGTPCVWYRTSIARMYEKWETDRNGNRRQVSGRNILCDQRSSEPFLVTDVSGQVPVYPGKDAPDGAERVIDQREYARGRLADRAREIGVRAMESGPGTTRGHHYQEWVIRPGTQLYVLGAVRASEGIAIREPHDAPFIISTRDEETLSRSARLQSIAGYVLGALTLIGTVAWWIAAPTA</sequence>
<keyword evidence="7" id="KW-0863">Zinc-finger</keyword>
<gene>
    <name evidence="14" type="ORF">FHX40_3929</name>
</gene>
<keyword evidence="15" id="KW-1185">Reference proteome</keyword>
<feature type="transmembrane region" description="Helical" evidence="12">
    <location>
        <begin position="226"/>
        <end position="245"/>
    </location>
</feature>
<dbReference type="OrthoDB" id="3469619at2"/>
<keyword evidence="5 12" id="KW-0812">Transmembrane</keyword>
<dbReference type="GO" id="GO:0016567">
    <property type="term" value="P:protein ubiquitination"/>
    <property type="evidence" value="ECO:0007669"/>
    <property type="project" value="InterPro"/>
</dbReference>
<comment type="catalytic activity">
    <reaction evidence="1">
        <text>S-ubiquitinyl-[E2 ubiquitin-conjugating enzyme]-L-cysteine + [acceptor protein]-L-lysine = [E2 ubiquitin-conjugating enzyme]-L-cysteine + N(6)-ubiquitinyl-[acceptor protein]-L-lysine.</text>
        <dbReference type="EC" id="2.3.2.27"/>
    </reaction>
</comment>
<dbReference type="GO" id="GO:0008270">
    <property type="term" value="F:zinc ion binding"/>
    <property type="evidence" value="ECO:0007669"/>
    <property type="project" value="UniProtKB-KW"/>
</dbReference>
<dbReference type="RefSeq" id="WP_142260946.1">
    <property type="nucleotide sequence ID" value="NZ_BMPV01000002.1"/>
</dbReference>
<dbReference type="InterPro" id="IPR022170">
    <property type="entry name" value="MUL1-like"/>
</dbReference>
<dbReference type="GO" id="GO:0016020">
    <property type="term" value="C:membrane"/>
    <property type="evidence" value="ECO:0007669"/>
    <property type="project" value="UniProtKB-SubCell"/>
</dbReference>
<evidence type="ECO:0000256" key="2">
    <source>
        <dbReference type="ARBA" id="ARBA00004141"/>
    </source>
</evidence>
<evidence type="ECO:0000256" key="10">
    <source>
        <dbReference type="ARBA" id="ARBA00022989"/>
    </source>
</evidence>
<keyword evidence="8" id="KW-0833">Ubl conjugation pathway</keyword>
<keyword evidence="4" id="KW-0808">Transferase</keyword>
<comment type="subcellular location">
    <subcellularLocation>
        <location evidence="2">Membrane</location>
        <topology evidence="2">Multi-pass membrane protein</topology>
    </subcellularLocation>
</comment>
<keyword evidence="11 12" id="KW-0472">Membrane</keyword>
<proteinExistence type="predicted"/>
<evidence type="ECO:0000256" key="11">
    <source>
        <dbReference type="ARBA" id="ARBA00023136"/>
    </source>
</evidence>
<evidence type="ECO:0000256" key="6">
    <source>
        <dbReference type="ARBA" id="ARBA00022723"/>
    </source>
</evidence>
<evidence type="ECO:0000256" key="5">
    <source>
        <dbReference type="ARBA" id="ARBA00022692"/>
    </source>
</evidence>
<dbReference type="AlphaFoldDB" id="A0A543J2X2"/>
<evidence type="ECO:0000256" key="7">
    <source>
        <dbReference type="ARBA" id="ARBA00022771"/>
    </source>
</evidence>
<comment type="caution">
    <text evidence="14">The sequence shown here is derived from an EMBL/GenBank/DDBJ whole genome shotgun (WGS) entry which is preliminary data.</text>
</comment>
<evidence type="ECO:0000256" key="1">
    <source>
        <dbReference type="ARBA" id="ARBA00000900"/>
    </source>
</evidence>
<protein>
    <recommendedName>
        <fullName evidence="3">RING-type E3 ubiquitin transferase</fullName>
        <ecNumber evidence="3">2.3.2.27</ecNumber>
    </recommendedName>
</protein>
<evidence type="ECO:0000259" key="13">
    <source>
        <dbReference type="Pfam" id="PF12483"/>
    </source>
</evidence>
<evidence type="ECO:0000256" key="8">
    <source>
        <dbReference type="ARBA" id="ARBA00022786"/>
    </source>
</evidence>
<keyword evidence="10 12" id="KW-1133">Transmembrane helix</keyword>
<dbReference type="EMBL" id="VFPQ01000001">
    <property type="protein sequence ID" value="TQM77173.1"/>
    <property type="molecule type" value="Genomic_DNA"/>
</dbReference>
<organism evidence="14 15">
    <name type="scientific">Thermopolyspora flexuosa</name>
    <dbReference type="NCBI Taxonomy" id="103836"/>
    <lineage>
        <taxon>Bacteria</taxon>
        <taxon>Bacillati</taxon>
        <taxon>Actinomycetota</taxon>
        <taxon>Actinomycetes</taxon>
        <taxon>Streptosporangiales</taxon>
        <taxon>Streptosporangiaceae</taxon>
        <taxon>Thermopolyspora</taxon>
    </lineage>
</organism>
<feature type="transmembrane region" description="Helical" evidence="12">
    <location>
        <begin position="6"/>
        <end position="24"/>
    </location>
</feature>
<dbReference type="EC" id="2.3.2.27" evidence="3"/>